<gene>
    <name evidence="4" type="ORF">GGP45_001129</name>
    <name evidence="2" type="ORF">GGP61_001747</name>
    <name evidence="3" type="ORF">GGP82_002323</name>
</gene>
<comment type="caution">
    <text evidence="2">The sequence shown here is derived from an EMBL/GenBank/DDBJ whole genome shotgun (WGS) entry which is preliminary data.</text>
</comment>
<evidence type="ECO:0000313" key="4">
    <source>
        <dbReference type="EMBL" id="MCS4120787.1"/>
    </source>
</evidence>
<name>A0A840EIP4_9BACT</name>
<evidence type="ECO:0000313" key="2">
    <source>
        <dbReference type="EMBL" id="MCS3710143.1"/>
    </source>
</evidence>
<feature type="transmembrane region" description="Helical" evidence="1">
    <location>
        <begin position="123"/>
        <end position="145"/>
    </location>
</feature>
<dbReference type="RefSeq" id="WP_013061725.1">
    <property type="nucleotide sequence ID" value="NZ_CALTRV010000008.1"/>
</dbReference>
<accession>A0A840EIP4</accession>
<proteinExistence type="predicted"/>
<evidence type="ECO:0000313" key="3">
    <source>
        <dbReference type="EMBL" id="MCS3865761.1"/>
    </source>
</evidence>
<dbReference type="EMBL" id="JANUAE010000005">
    <property type="protein sequence ID" value="MCS3710143.1"/>
    <property type="molecule type" value="Genomic_DNA"/>
</dbReference>
<keyword evidence="1" id="KW-1133">Transmembrane helix</keyword>
<dbReference type="Proteomes" id="UP001155057">
    <property type="component" value="Unassembled WGS sequence"/>
</dbReference>
<protein>
    <submittedName>
        <fullName evidence="2">Uncharacterized protein</fullName>
    </submittedName>
</protein>
<dbReference type="AlphaFoldDB" id="A0A840EIP4"/>
<organism evidence="2 5">
    <name type="scientific">Salinibacter ruber</name>
    <dbReference type="NCBI Taxonomy" id="146919"/>
    <lineage>
        <taxon>Bacteria</taxon>
        <taxon>Pseudomonadati</taxon>
        <taxon>Rhodothermota</taxon>
        <taxon>Rhodothermia</taxon>
        <taxon>Rhodothermales</taxon>
        <taxon>Salinibacteraceae</taxon>
        <taxon>Salinibacter</taxon>
    </lineage>
</organism>
<dbReference type="EMBL" id="JANUBL010000002">
    <property type="protein sequence ID" value="MCS4120787.1"/>
    <property type="molecule type" value="Genomic_DNA"/>
</dbReference>
<evidence type="ECO:0000313" key="5">
    <source>
        <dbReference type="Proteomes" id="UP001155057"/>
    </source>
</evidence>
<keyword evidence="1" id="KW-0472">Membrane</keyword>
<reference evidence="2" key="1">
    <citation type="submission" date="2022-08" db="EMBL/GenBank/DDBJ databases">
        <title>Genomic Encyclopedia of Type Strains, Phase V (KMG-V): Genome sequencing to study the core and pangenomes of soil and plant-associated prokaryotes.</title>
        <authorList>
            <person name="Whitman W."/>
        </authorList>
    </citation>
    <scope>NUCLEOTIDE SEQUENCE</scope>
    <source>
        <strain evidence="3">SP2016B</strain>
        <strain evidence="4">SP3026</strain>
        <strain evidence="2">SP3049</strain>
    </source>
</reference>
<dbReference type="Proteomes" id="UP001155144">
    <property type="component" value="Unassembled WGS sequence"/>
</dbReference>
<evidence type="ECO:0000256" key="1">
    <source>
        <dbReference type="SAM" id="Phobius"/>
    </source>
</evidence>
<dbReference type="GeneID" id="83728103"/>
<keyword evidence="1" id="KW-0812">Transmembrane</keyword>
<dbReference type="EMBL" id="JANTYZ010000006">
    <property type="protein sequence ID" value="MCS3865761.1"/>
    <property type="molecule type" value="Genomic_DNA"/>
</dbReference>
<sequence>MIRWIARAAWLVPVLMVVLSLHQGKVAYDLHSTKTQGTTATAEVQTVHASNRTQVTYDYVSLRVPMPDGSTLTRERLSLPHGIVPALKGRETLQVRVMSGGSRSIVVTEAINSTPVVDTQIRIAGINGLMSFGAALLFGIVIWFWNRSLRRDGDPAERGLTEADPNHPARQVVR</sequence>
<dbReference type="Proteomes" id="UP001155034">
    <property type="component" value="Unassembled WGS sequence"/>
</dbReference>